<organism evidence="2 3">
    <name type="scientific">Seminavis robusta</name>
    <dbReference type="NCBI Taxonomy" id="568900"/>
    <lineage>
        <taxon>Eukaryota</taxon>
        <taxon>Sar</taxon>
        <taxon>Stramenopiles</taxon>
        <taxon>Ochrophyta</taxon>
        <taxon>Bacillariophyta</taxon>
        <taxon>Bacillariophyceae</taxon>
        <taxon>Bacillariophycidae</taxon>
        <taxon>Naviculales</taxon>
        <taxon>Naviculaceae</taxon>
        <taxon>Seminavis</taxon>
    </lineage>
</organism>
<protein>
    <submittedName>
        <fullName evidence="2">Uncharacterized protein</fullName>
    </submittedName>
</protein>
<gene>
    <name evidence="2" type="ORF">SEMRO_1988_G309680.1</name>
</gene>
<sequence>MLRGSKGGRMSSSTIPVHNNNGGGDDLEGGGGNPLLARSPSSGLNAMDMEMDPLHPSGKQRKRKKHSTASIVNMLPPRLWIPFDSTELCSSWDLYASVPL</sequence>
<feature type="compositionally biased region" description="Gly residues" evidence="1">
    <location>
        <begin position="21"/>
        <end position="33"/>
    </location>
</feature>
<keyword evidence="3" id="KW-1185">Reference proteome</keyword>
<evidence type="ECO:0000313" key="3">
    <source>
        <dbReference type="Proteomes" id="UP001153069"/>
    </source>
</evidence>
<proteinExistence type="predicted"/>
<evidence type="ECO:0000313" key="2">
    <source>
        <dbReference type="EMBL" id="CAB9527398.1"/>
    </source>
</evidence>
<feature type="region of interest" description="Disordered" evidence="1">
    <location>
        <begin position="1"/>
        <end position="68"/>
    </location>
</feature>
<dbReference type="AlphaFoldDB" id="A0A9N8HYG2"/>
<feature type="compositionally biased region" description="Basic residues" evidence="1">
    <location>
        <begin position="58"/>
        <end position="67"/>
    </location>
</feature>
<dbReference type="Proteomes" id="UP001153069">
    <property type="component" value="Unassembled WGS sequence"/>
</dbReference>
<reference evidence="2" key="1">
    <citation type="submission" date="2020-06" db="EMBL/GenBank/DDBJ databases">
        <authorList>
            <consortium name="Plant Systems Biology data submission"/>
        </authorList>
    </citation>
    <scope>NUCLEOTIDE SEQUENCE</scope>
    <source>
        <strain evidence="2">D6</strain>
    </source>
</reference>
<name>A0A9N8HYG2_9STRA</name>
<accession>A0A9N8HYG2</accession>
<evidence type="ECO:0000256" key="1">
    <source>
        <dbReference type="SAM" id="MobiDB-lite"/>
    </source>
</evidence>
<dbReference type="EMBL" id="CAICTM010001986">
    <property type="protein sequence ID" value="CAB9527398.1"/>
    <property type="molecule type" value="Genomic_DNA"/>
</dbReference>
<comment type="caution">
    <text evidence="2">The sequence shown here is derived from an EMBL/GenBank/DDBJ whole genome shotgun (WGS) entry which is preliminary data.</text>
</comment>